<organism evidence="1 2">
    <name type="scientific">Paramecium bursaria Chlorella virus NY2A</name>
    <name type="common">PBCV-NY2A</name>
    <dbReference type="NCBI Taxonomy" id="46021"/>
    <lineage>
        <taxon>Viruses</taxon>
        <taxon>Varidnaviria</taxon>
        <taxon>Bamfordvirae</taxon>
        <taxon>Nucleocytoviricota</taxon>
        <taxon>Megaviricetes</taxon>
        <taxon>Algavirales</taxon>
        <taxon>Phycodnaviridae</taxon>
        <taxon>Chlorovirus</taxon>
        <taxon>Chlorovirus americanus</taxon>
    </lineage>
</organism>
<reference evidence="1 2" key="1">
    <citation type="journal article" date="2007" name="Virology">
        <title>Sequence and annotation of the 369-kb NY-2A and the 345-kb AR158 viruses that infect Chlorella NC64A.</title>
        <authorList>
            <person name="Fitzgerald L.A."/>
            <person name="Graves M.V."/>
            <person name="Li X."/>
            <person name="Feldblyum T."/>
            <person name="Nierman W.C."/>
            <person name="Van Etten J.L."/>
        </authorList>
    </citation>
    <scope>NUCLEOTIDE SEQUENCE [LARGE SCALE GENOMIC DNA]</scope>
    <source>
        <strain evidence="1 2">NY-2A</strain>
    </source>
</reference>
<protein>
    <submittedName>
        <fullName evidence="1">Uncharacterized protein b726R</fullName>
    </submittedName>
</protein>
<dbReference type="Proteomes" id="UP000202419">
    <property type="component" value="Segment"/>
</dbReference>
<dbReference type="GeneID" id="5659376"/>
<gene>
    <name evidence="1" type="primary">b726R</name>
    <name evidence="1" type="ORF">NY2A_b726R</name>
</gene>
<evidence type="ECO:0000313" key="2">
    <source>
        <dbReference type="Proteomes" id="UP000202419"/>
    </source>
</evidence>
<name>A7IXQ1_PBCVN</name>
<dbReference type="RefSeq" id="YP_001497922.1">
    <property type="nucleotide sequence ID" value="NC_009898.1"/>
</dbReference>
<evidence type="ECO:0000313" key="1">
    <source>
        <dbReference type="EMBL" id="ABT15125.1"/>
    </source>
</evidence>
<proteinExistence type="predicted"/>
<keyword evidence="2" id="KW-1185">Reference proteome</keyword>
<dbReference type="KEGG" id="vg:5659376"/>
<sequence>MYLSTMFLWVYTLVRSQSSESNLRSCLIMSNLLSFLSESSFHLYLTVIVLVETHRLQNHLRASRNSKRSLSSHFFPSQRLLSFARMLLL</sequence>
<dbReference type="EMBL" id="DQ491002">
    <property type="protein sequence ID" value="ABT15125.1"/>
    <property type="molecule type" value="Genomic_DNA"/>
</dbReference>
<accession>A7IXQ1</accession>
<organismHost>
    <name type="scientific">Chlorella</name>
    <dbReference type="NCBI Taxonomy" id="3071"/>
</organismHost>